<evidence type="ECO:0000313" key="4">
    <source>
        <dbReference type="EMBL" id="SNT51177.1"/>
    </source>
</evidence>
<keyword evidence="5" id="KW-1185">Reference proteome</keyword>
<dbReference type="GO" id="GO:0003700">
    <property type="term" value="F:DNA-binding transcription factor activity"/>
    <property type="evidence" value="ECO:0007669"/>
    <property type="project" value="TreeGrafter"/>
</dbReference>
<name>A0A239N866_9ACTN</name>
<dbReference type="SMART" id="SM00530">
    <property type="entry name" value="HTH_XRE"/>
    <property type="match status" value="1"/>
</dbReference>
<dbReference type="Proteomes" id="UP000198318">
    <property type="component" value="Unassembled WGS sequence"/>
</dbReference>
<dbReference type="AlphaFoldDB" id="A0A239N866"/>
<sequence>MAETVRPLMPADEKPRDPHGTPHGPRDPHGTPQATPDGPAGSRPPAEPLWRDVLGGHLRQLRLDRGETLAETARRAGVSPQYLSEIERGVKEPSSEMIAAVAGALDLTLGDLTLAVATSLLAAPAGRAPAGPTCQAAYALAA</sequence>
<dbReference type="InterPro" id="IPR050807">
    <property type="entry name" value="TransReg_Diox_bact_type"/>
</dbReference>
<accession>A0A239N866</accession>
<dbReference type="PANTHER" id="PTHR46797">
    <property type="entry name" value="HTH-TYPE TRANSCRIPTIONAL REGULATOR"/>
    <property type="match status" value="1"/>
</dbReference>
<feature type="region of interest" description="Disordered" evidence="2">
    <location>
        <begin position="1"/>
        <end position="50"/>
    </location>
</feature>
<keyword evidence="1" id="KW-0238">DNA-binding</keyword>
<proteinExistence type="predicted"/>
<dbReference type="EMBL" id="FZOR01000037">
    <property type="protein sequence ID" value="SNT51177.1"/>
    <property type="molecule type" value="Genomic_DNA"/>
</dbReference>
<protein>
    <submittedName>
        <fullName evidence="4">Helix-turn-helix domain-containing protein</fullName>
    </submittedName>
</protein>
<dbReference type="InterPro" id="IPR001387">
    <property type="entry name" value="Cro/C1-type_HTH"/>
</dbReference>
<gene>
    <name evidence="4" type="ORF">SAMN05443665_103763</name>
</gene>
<dbReference type="Gene3D" id="1.10.260.40">
    <property type="entry name" value="lambda repressor-like DNA-binding domains"/>
    <property type="match status" value="1"/>
</dbReference>
<evidence type="ECO:0000256" key="1">
    <source>
        <dbReference type="ARBA" id="ARBA00023125"/>
    </source>
</evidence>
<reference evidence="4 5" key="1">
    <citation type="submission" date="2017-06" db="EMBL/GenBank/DDBJ databases">
        <authorList>
            <person name="Kim H.J."/>
            <person name="Triplett B.A."/>
        </authorList>
    </citation>
    <scope>NUCLEOTIDE SEQUENCE [LARGE SCALE GENOMIC DNA]</scope>
    <source>
        <strain evidence="4 5">DSM 44715</strain>
    </source>
</reference>
<evidence type="ECO:0000259" key="3">
    <source>
        <dbReference type="PROSITE" id="PS50943"/>
    </source>
</evidence>
<dbReference type="InterPro" id="IPR010982">
    <property type="entry name" value="Lambda_DNA-bd_dom_sf"/>
</dbReference>
<evidence type="ECO:0000256" key="2">
    <source>
        <dbReference type="SAM" id="MobiDB-lite"/>
    </source>
</evidence>
<feature type="domain" description="HTH cro/C1-type" evidence="3">
    <location>
        <begin position="58"/>
        <end position="112"/>
    </location>
</feature>
<evidence type="ECO:0000313" key="5">
    <source>
        <dbReference type="Proteomes" id="UP000198318"/>
    </source>
</evidence>
<dbReference type="Pfam" id="PF01381">
    <property type="entry name" value="HTH_3"/>
    <property type="match status" value="1"/>
</dbReference>
<feature type="compositionally biased region" description="Basic and acidic residues" evidence="2">
    <location>
        <begin position="11"/>
        <end position="29"/>
    </location>
</feature>
<dbReference type="PANTHER" id="PTHR46797:SF1">
    <property type="entry name" value="METHYLPHOSPHONATE SYNTHASE"/>
    <property type="match status" value="1"/>
</dbReference>
<dbReference type="PROSITE" id="PS50943">
    <property type="entry name" value="HTH_CROC1"/>
    <property type="match status" value="1"/>
</dbReference>
<organism evidence="4 5">
    <name type="scientific">Actinomadura meyerae</name>
    <dbReference type="NCBI Taxonomy" id="240840"/>
    <lineage>
        <taxon>Bacteria</taxon>
        <taxon>Bacillati</taxon>
        <taxon>Actinomycetota</taxon>
        <taxon>Actinomycetes</taxon>
        <taxon>Streptosporangiales</taxon>
        <taxon>Thermomonosporaceae</taxon>
        <taxon>Actinomadura</taxon>
    </lineage>
</organism>
<dbReference type="SUPFAM" id="SSF47413">
    <property type="entry name" value="lambda repressor-like DNA-binding domains"/>
    <property type="match status" value="1"/>
</dbReference>
<dbReference type="RefSeq" id="WP_245869525.1">
    <property type="nucleotide sequence ID" value="NZ_FZOR01000037.1"/>
</dbReference>
<dbReference type="GO" id="GO:0003677">
    <property type="term" value="F:DNA binding"/>
    <property type="evidence" value="ECO:0007669"/>
    <property type="project" value="UniProtKB-KW"/>
</dbReference>
<dbReference type="GO" id="GO:0005829">
    <property type="term" value="C:cytosol"/>
    <property type="evidence" value="ECO:0007669"/>
    <property type="project" value="TreeGrafter"/>
</dbReference>
<dbReference type="CDD" id="cd00093">
    <property type="entry name" value="HTH_XRE"/>
    <property type="match status" value="1"/>
</dbReference>